<keyword evidence="3" id="KW-1185">Reference proteome</keyword>
<dbReference type="EMBL" id="JADWDJ010000010">
    <property type="protein sequence ID" value="KAG5274438.1"/>
    <property type="molecule type" value="Genomic_DNA"/>
</dbReference>
<dbReference type="AlphaFoldDB" id="A0AAV6GH85"/>
<gene>
    <name evidence="2" type="ORF">AALO_G00136310</name>
</gene>
<name>A0AAV6GH85_9TELE</name>
<evidence type="ECO:0008006" key="4">
    <source>
        <dbReference type="Google" id="ProtNLM"/>
    </source>
</evidence>
<dbReference type="Proteomes" id="UP000823561">
    <property type="component" value="Chromosome 10"/>
</dbReference>
<evidence type="ECO:0000313" key="3">
    <source>
        <dbReference type="Proteomes" id="UP000823561"/>
    </source>
</evidence>
<accession>A0AAV6GH85</accession>
<feature type="chain" id="PRO_5043809237" description="Secreted protein" evidence="1">
    <location>
        <begin position="22"/>
        <end position="86"/>
    </location>
</feature>
<protein>
    <recommendedName>
        <fullName evidence="4">Secreted protein</fullName>
    </recommendedName>
</protein>
<feature type="signal peptide" evidence="1">
    <location>
        <begin position="1"/>
        <end position="21"/>
    </location>
</feature>
<organism evidence="2 3">
    <name type="scientific">Alosa alosa</name>
    <name type="common">allis shad</name>
    <dbReference type="NCBI Taxonomy" id="278164"/>
    <lineage>
        <taxon>Eukaryota</taxon>
        <taxon>Metazoa</taxon>
        <taxon>Chordata</taxon>
        <taxon>Craniata</taxon>
        <taxon>Vertebrata</taxon>
        <taxon>Euteleostomi</taxon>
        <taxon>Actinopterygii</taxon>
        <taxon>Neopterygii</taxon>
        <taxon>Teleostei</taxon>
        <taxon>Clupei</taxon>
        <taxon>Clupeiformes</taxon>
        <taxon>Clupeoidei</taxon>
        <taxon>Clupeidae</taxon>
        <taxon>Alosa</taxon>
    </lineage>
</organism>
<keyword evidence="1" id="KW-0732">Signal</keyword>
<evidence type="ECO:0000313" key="2">
    <source>
        <dbReference type="EMBL" id="KAG5274438.1"/>
    </source>
</evidence>
<proteinExistence type="predicted"/>
<sequence length="86" mass="9381">MFMKSNNLVETKMLMLLASLATDHDYDAPSPGRCIGCSSHEESGTGGAGVVTTSMKDFSHQILSSTWKWKCLTWSLSHQGRPMTAS</sequence>
<reference evidence="2" key="1">
    <citation type="submission" date="2020-10" db="EMBL/GenBank/DDBJ databases">
        <title>Chromosome-scale genome assembly of the Allis shad, Alosa alosa.</title>
        <authorList>
            <person name="Margot Z."/>
            <person name="Christophe K."/>
            <person name="Cabau C."/>
            <person name="Louis A."/>
            <person name="Berthelot C."/>
            <person name="Parey E."/>
            <person name="Roest Crollius H."/>
            <person name="Montfort J."/>
            <person name="Robinson-Rechavi M."/>
            <person name="Bucao C."/>
            <person name="Bouchez O."/>
            <person name="Gislard M."/>
            <person name="Lluch J."/>
            <person name="Milhes M."/>
            <person name="Lampietro C."/>
            <person name="Lopez Roques C."/>
            <person name="Donnadieu C."/>
            <person name="Braasch I."/>
            <person name="Desvignes T."/>
            <person name="Postlethwait J."/>
            <person name="Bobe J."/>
            <person name="Guiguen Y."/>
        </authorList>
    </citation>
    <scope>NUCLEOTIDE SEQUENCE</scope>
    <source>
        <strain evidence="2">M-15738</strain>
        <tissue evidence="2">Blood</tissue>
    </source>
</reference>
<evidence type="ECO:0000256" key="1">
    <source>
        <dbReference type="SAM" id="SignalP"/>
    </source>
</evidence>
<comment type="caution">
    <text evidence="2">The sequence shown here is derived from an EMBL/GenBank/DDBJ whole genome shotgun (WGS) entry which is preliminary data.</text>
</comment>